<gene>
    <name evidence="1" type="ORF">SCF082_LOCUS8749</name>
</gene>
<comment type="caution">
    <text evidence="1">The sequence shown here is derived from an EMBL/GenBank/DDBJ whole genome shotgun (WGS) entry which is preliminary data.</text>
</comment>
<evidence type="ECO:0000313" key="2">
    <source>
        <dbReference type="Proteomes" id="UP001642464"/>
    </source>
</evidence>
<dbReference type="Proteomes" id="UP001642464">
    <property type="component" value="Unassembled WGS sequence"/>
</dbReference>
<evidence type="ECO:0000313" key="1">
    <source>
        <dbReference type="EMBL" id="CAK9005800.1"/>
    </source>
</evidence>
<organism evidence="1 2">
    <name type="scientific">Durusdinium trenchii</name>
    <dbReference type="NCBI Taxonomy" id="1381693"/>
    <lineage>
        <taxon>Eukaryota</taxon>
        <taxon>Sar</taxon>
        <taxon>Alveolata</taxon>
        <taxon>Dinophyceae</taxon>
        <taxon>Suessiales</taxon>
        <taxon>Symbiodiniaceae</taxon>
        <taxon>Durusdinium</taxon>
    </lineage>
</organism>
<accession>A0ABP0IUN0</accession>
<keyword evidence="2" id="KW-1185">Reference proteome</keyword>
<name>A0ABP0IUN0_9DINO</name>
<reference evidence="1 2" key="1">
    <citation type="submission" date="2024-02" db="EMBL/GenBank/DDBJ databases">
        <authorList>
            <person name="Chen Y."/>
            <person name="Shah S."/>
            <person name="Dougan E. K."/>
            <person name="Thang M."/>
            <person name="Chan C."/>
        </authorList>
    </citation>
    <scope>NUCLEOTIDE SEQUENCE [LARGE SCALE GENOMIC DNA]</scope>
</reference>
<sequence>MLALPQAATSAAEPIFHSGEARFETARGRRDGNLTIELVDLPWEFASALVTIGRLSSTQKSQLVGFLSSTGVLGRPVKASVIELAQEWLDIMGPLTAQDYFTGEEAGSQYAPSTPELRPADPCQAASEVDSLKARIAELESMQSIQALPQGQLLASPGQALLLRQVDLQREAAEEEQDAVDPVLLQKLVGNKSSDPVLGALQGGGLDSGSGSSSGVKGCMAREAFLRAELRRWFVDLKAGSTWRFDQVVASSGIPKLAARWLRFLLLLGGDIEPEKVVENLTLMSKCTDGFRAWLEIEVGISWDALVSDPQATCLALRGYGLYCFETGLPRYLFVYAITGMQDVYPLTRNFMTLAWQVDKKWQVYEPGVCWSVLPPMIIRAAVCLACLWSWPAWAAIVLLGFGATLHPSEMMALERRD</sequence>
<dbReference type="EMBL" id="CAXAMM010005036">
    <property type="protein sequence ID" value="CAK9005800.1"/>
    <property type="molecule type" value="Genomic_DNA"/>
</dbReference>
<protein>
    <submittedName>
        <fullName evidence="1">Uncharacterized protein</fullName>
    </submittedName>
</protein>
<proteinExistence type="predicted"/>